<proteinExistence type="predicted"/>
<dbReference type="Proteomes" id="UP000298416">
    <property type="component" value="Unassembled WGS sequence"/>
</dbReference>
<feature type="compositionally biased region" description="Basic and acidic residues" evidence="1">
    <location>
        <begin position="20"/>
        <end position="34"/>
    </location>
</feature>
<evidence type="ECO:0000313" key="3">
    <source>
        <dbReference type="Proteomes" id="UP000298416"/>
    </source>
</evidence>
<evidence type="ECO:0000256" key="1">
    <source>
        <dbReference type="SAM" id="MobiDB-lite"/>
    </source>
</evidence>
<comment type="caution">
    <text evidence="2">The sequence shown here is derived from an EMBL/GenBank/DDBJ whole genome shotgun (WGS) entry which is preliminary data.</text>
</comment>
<organism evidence="2">
    <name type="scientific">Salvia splendens</name>
    <name type="common">Scarlet sage</name>
    <dbReference type="NCBI Taxonomy" id="180675"/>
    <lineage>
        <taxon>Eukaryota</taxon>
        <taxon>Viridiplantae</taxon>
        <taxon>Streptophyta</taxon>
        <taxon>Embryophyta</taxon>
        <taxon>Tracheophyta</taxon>
        <taxon>Spermatophyta</taxon>
        <taxon>Magnoliopsida</taxon>
        <taxon>eudicotyledons</taxon>
        <taxon>Gunneridae</taxon>
        <taxon>Pentapetalae</taxon>
        <taxon>asterids</taxon>
        <taxon>lamiids</taxon>
        <taxon>Lamiales</taxon>
        <taxon>Lamiaceae</taxon>
        <taxon>Nepetoideae</taxon>
        <taxon>Mentheae</taxon>
        <taxon>Salviinae</taxon>
        <taxon>Salvia</taxon>
        <taxon>Salvia subgen. Calosphace</taxon>
        <taxon>core Calosphace</taxon>
    </lineage>
</organism>
<reference evidence="2" key="1">
    <citation type="submission" date="2018-01" db="EMBL/GenBank/DDBJ databases">
        <authorList>
            <person name="Mao J.F."/>
        </authorList>
    </citation>
    <scope>NUCLEOTIDE SEQUENCE</scope>
    <source>
        <strain evidence="2">Huo1</strain>
        <tissue evidence="2">Leaf</tissue>
    </source>
</reference>
<dbReference type="EMBL" id="PNBA02000003">
    <property type="protein sequence ID" value="KAG6430296.1"/>
    <property type="molecule type" value="Genomic_DNA"/>
</dbReference>
<dbReference type="AlphaFoldDB" id="A0A8X8YCY3"/>
<name>A0A8X8YCY3_SALSN</name>
<evidence type="ECO:0000313" key="2">
    <source>
        <dbReference type="EMBL" id="KAG6430296.1"/>
    </source>
</evidence>
<sequence length="71" mass="8110">MRRVLGVKKDTEPPPSVQDAFDRARKEESEKKLQDDDDGNEMGKAREVIRDSFISGAGWRPYISGAGWRSW</sequence>
<gene>
    <name evidence="2" type="ORF">SASPL_108360</name>
</gene>
<reference evidence="2" key="2">
    <citation type="submission" date="2020-08" db="EMBL/GenBank/DDBJ databases">
        <title>Plant Genome Project.</title>
        <authorList>
            <person name="Zhang R.-G."/>
        </authorList>
    </citation>
    <scope>NUCLEOTIDE SEQUENCE</scope>
    <source>
        <strain evidence="2">Huo1</strain>
        <tissue evidence="2">Leaf</tissue>
    </source>
</reference>
<protein>
    <submittedName>
        <fullName evidence="2">Uncharacterized protein</fullName>
    </submittedName>
</protein>
<keyword evidence="3" id="KW-1185">Reference proteome</keyword>
<feature type="region of interest" description="Disordered" evidence="1">
    <location>
        <begin position="1"/>
        <end position="44"/>
    </location>
</feature>
<accession>A0A8X8YCY3</accession>